<feature type="domain" description="SHSP" evidence="3">
    <location>
        <begin position="17"/>
        <end position="123"/>
    </location>
</feature>
<dbReference type="Proteomes" id="UP000296706">
    <property type="component" value="Chromosome"/>
</dbReference>
<name>A0A4D6HI78_9EURY</name>
<dbReference type="InterPro" id="IPR002068">
    <property type="entry name" value="A-crystallin/Hsp20_dom"/>
</dbReference>
<evidence type="ECO:0000259" key="3">
    <source>
        <dbReference type="PROSITE" id="PS01031"/>
    </source>
</evidence>
<dbReference type="KEGG" id="hsn:DV733_16315"/>
<evidence type="ECO:0000256" key="2">
    <source>
        <dbReference type="RuleBase" id="RU003616"/>
    </source>
</evidence>
<dbReference type="AlphaFoldDB" id="A0A4D6HI78"/>
<sequence length="123" mass="14115">MNRFFDQFRGDTFDWPTVRGGQETDLNLTMERTEDAYVVLADLPGFEREEIDLTFEEGTVEISATHEVDEDSHYRSRAVFDRITVPDDIDVEALTATYQNGVLEITLPTRAELTESGHRIDIE</sequence>
<dbReference type="InterPro" id="IPR008978">
    <property type="entry name" value="HSP20-like_chaperone"/>
</dbReference>
<accession>A0A4D6HI78</accession>
<dbReference type="SUPFAM" id="SSF49764">
    <property type="entry name" value="HSP20-like chaperones"/>
    <property type="match status" value="1"/>
</dbReference>
<dbReference type="PANTHER" id="PTHR11527">
    <property type="entry name" value="HEAT-SHOCK PROTEIN 20 FAMILY MEMBER"/>
    <property type="match status" value="1"/>
</dbReference>
<dbReference type="Gene3D" id="2.60.40.790">
    <property type="match status" value="1"/>
</dbReference>
<evidence type="ECO:0000313" key="4">
    <source>
        <dbReference type="EMBL" id="QCC52998.1"/>
    </source>
</evidence>
<dbReference type="Pfam" id="PF00011">
    <property type="entry name" value="HSP20"/>
    <property type="match status" value="1"/>
</dbReference>
<reference evidence="4 5" key="1">
    <citation type="journal article" date="2019" name="Nat. Commun.">
        <title>A new type of DNA phosphorothioation-based antiviral system in archaea.</title>
        <authorList>
            <person name="Xiong L."/>
            <person name="Liu S."/>
            <person name="Chen S."/>
            <person name="Xiao Y."/>
            <person name="Zhu B."/>
            <person name="Gao Y."/>
            <person name="Zhang Y."/>
            <person name="Chen B."/>
            <person name="Luo J."/>
            <person name="Deng Z."/>
            <person name="Chen X."/>
            <person name="Wang L."/>
            <person name="Chen S."/>
        </authorList>
    </citation>
    <scope>NUCLEOTIDE SEQUENCE [LARGE SCALE GENOMIC DNA]</scope>
    <source>
        <strain evidence="4 5">CBA1105</strain>
    </source>
</reference>
<gene>
    <name evidence="4" type="ORF">DV733_16315</name>
</gene>
<dbReference type="PROSITE" id="PS01031">
    <property type="entry name" value="SHSP"/>
    <property type="match status" value="1"/>
</dbReference>
<protein>
    <submittedName>
        <fullName evidence="4">Hsp20/alpha crystallin family protein</fullName>
    </submittedName>
</protein>
<evidence type="ECO:0000313" key="5">
    <source>
        <dbReference type="Proteomes" id="UP000296706"/>
    </source>
</evidence>
<dbReference type="CDD" id="cd06464">
    <property type="entry name" value="ACD_sHsps-like"/>
    <property type="match status" value="1"/>
</dbReference>
<dbReference type="InterPro" id="IPR031107">
    <property type="entry name" value="Small_HSP"/>
</dbReference>
<keyword evidence="5" id="KW-1185">Reference proteome</keyword>
<proteinExistence type="inferred from homology"/>
<comment type="similarity">
    <text evidence="1 2">Belongs to the small heat shock protein (HSP20) family.</text>
</comment>
<dbReference type="OrthoDB" id="198277at2157"/>
<organism evidence="4 5">
    <name type="scientific">Halapricum salinum</name>
    <dbReference type="NCBI Taxonomy" id="1457250"/>
    <lineage>
        <taxon>Archaea</taxon>
        <taxon>Methanobacteriati</taxon>
        <taxon>Methanobacteriota</taxon>
        <taxon>Stenosarchaea group</taxon>
        <taxon>Halobacteria</taxon>
        <taxon>Halobacteriales</taxon>
        <taxon>Haloarculaceae</taxon>
        <taxon>Halapricum</taxon>
    </lineage>
</organism>
<evidence type="ECO:0000256" key="1">
    <source>
        <dbReference type="PROSITE-ProRule" id="PRU00285"/>
    </source>
</evidence>
<dbReference type="STRING" id="1457250.GCA_000755225_02143"/>
<dbReference type="EMBL" id="CP031310">
    <property type="protein sequence ID" value="QCC52998.1"/>
    <property type="molecule type" value="Genomic_DNA"/>
</dbReference>